<dbReference type="KEGG" id="som:SOMG_01908"/>
<dbReference type="InterPro" id="IPR045243">
    <property type="entry name" value="Rna14-like"/>
</dbReference>
<accession>A0AAE9W8C1</accession>
<comment type="subcellular location">
    <subcellularLocation>
        <location evidence="3">Nucleus</location>
    </subcellularLocation>
    <subcellularLocation>
        <location evidence="3">Cytoplasm</location>
    </subcellularLocation>
    <text evidence="3">Nucleus and/or cytoplasm.</text>
</comment>
<feature type="region of interest" description="Disordered" evidence="4">
    <location>
        <begin position="596"/>
        <end position="634"/>
    </location>
</feature>
<evidence type="ECO:0000256" key="3">
    <source>
        <dbReference type="RuleBase" id="RU369035"/>
    </source>
</evidence>
<dbReference type="GO" id="GO:0003729">
    <property type="term" value="F:mRNA binding"/>
    <property type="evidence" value="ECO:0007669"/>
    <property type="project" value="TreeGrafter"/>
</dbReference>
<sequence length="718" mass="82277">MEAVDNVEKHTIRESSTTTELESTPKIPAEDVVDSSAATSGVKRKRLPNDRVGMLKDEIQENPHNLSAWYALVEEYGSKGKHEELRETYEQMLRPFPYVPRVWVDYINAELAFNDFRAVEVLFSRCLVKVLSVDLWTLYLSYVRRINPEGEGQSRSTITQAYEFSINTIGMDLQSGPIWSDFIDFLRSGPAASTWEQQQKLDAVRRTYQRAVSTPIYNIEKLWRDYDAFENSVNRATARKFVAEKSPAYMSARAAMRELSNMTNGLRVLDFTFERKHNNAEKTAYVRWMKWIEWEKGDPLDLLHGTTLQGRIAYAYEQAMLYIPLCPQVWLDAFSYFLNIPDEQRALQVMKRGMRYCPSSFVLHVRYAEHEEANGRTSDIRVTYESLVAALSREIILVEKQSVSDNFQGSEKKQEGNKPTGILLKLEKRKKKLVTEYSLAWCCLMNAVRRTEGIKSARSVFTKARKAPHQSHEIYIASALMEHHCSKDSTIASKIFELGLRHFSDLPDYVYKYLCYLISINDETNARALFEKAISKMNAIEAKPIYQRWLDYESRYGDLNAAISLSQRMALVYPQESTQSIFLSRYGLEEEREEDEFDADIYELRPTTDSISQNKDDDAASETSDSSKSNVEMEDTRLLPASLETGAAHPPPISAQVPAALVPLPPIVTELLDELPAAQTITEAPIHPAKLMDYVVKSDIPFIRLRNANTHLKKARYN</sequence>
<dbReference type="InterPro" id="IPR003107">
    <property type="entry name" value="HAT"/>
</dbReference>
<dbReference type="GO" id="GO:0005634">
    <property type="term" value="C:nucleus"/>
    <property type="evidence" value="ECO:0007669"/>
    <property type="project" value="UniProtKB-SubCell"/>
</dbReference>
<dbReference type="Proteomes" id="UP001212411">
    <property type="component" value="Chromosome 1"/>
</dbReference>
<evidence type="ECO:0000313" key="7">
    <source>
        <dbReference type="Proteomes" id="UP001212411"/>
    </source>
</evidence>
<dbReference type="SMART" id="SM00386">
    <property type="entry name" value="HAT"/>
    <property type="match status" value="9"/>
</dbReference>
<gene>
    <name evidence="6" type="primary">rna14</name>
    <name evidence="6" type="ORF">SOMG_01908</name>
</gene>
<dbReference type="SUPFAM" id="SSF48452">
    <property type="entry name" value="TPR-like"/>
    <property type="match status" value="2"/>
</dbReference>
<keyword evidence="3" id="KW-0507">mRNA processing</keyword>
<dbReference type="GO" id="GO:0180010">
    <property type="term" value="P:co-transcriptional mRNA 3'-end processing, cleavage and polyadenylation pathway"/>
    <property type="evidence" value="ECO:0007669"/>
    <property type="project" value="UniProtKB-UniRule"/>
</dbReference>
<evidence type="ECO:0000313" key="6">
    <source>
        <dbReference type="EMBL" id="WBW70722.1"/>
    </source>
</evidence>
<dbReference type="InterPro" id="IPR011990">
    <property type="entry name" value="TPR-like_helical_dom_sf"/>
</dbReference>
<organism evidence="6 7">
    <name type="scientific">Schizosaccharomyces osmophilus</name>
    <dbReference type="NCBI Taxonomy" id="2545709"/>
    <lineage>
        <taxon>Eukaryota</taxon>
        <taxon>Fungi</taxon>
        <taxon>Dikarya</taxon>
        <taxon>Ascomycota</taxon>
        <taxon>Taphrinomycotina</taxon>
        <taxon>Schizosaccharomycetes</taxon>
        <taxon>Schizosaccharomycetales</taxon>
        <taxon>Schizosaccharomycetaceae</taxon>
        <taxon>Schizosaccharomyces</taxon>
    </lineage>
</organism>
<feature type="compositionally biased region" description="Low complexity" evidence="4">
    <location>
        <begin position="14"/>
        <end position="24"/>
    </location>
</feature>
<keyword evidence="1" id="KW-0677">Repeat</keyword>
<evidence type="ECO:0000256" key="1">
    <source>
        <dbReference type="ARBA" id="ARBA00022737"/>
    </source>
</evidence>
<comment type="function">
    <text evidence="3">Component of the cleavage factor IA (CFIA) complex, which is involved in the endonucleolytic cleavage during polyadenylation-dependent pre-mRNA 3'-end formation.</text>
</comment>
<evidence type="ECO:0000256" key="2">
    <source>
        <dbReference type="ARBA" id="ARBA00023242"/>
    </source>
</evidence>
<keyword evidence="7" id="KW-1185">Reference proteome</keyword>
<dbReference type="Pfam" id="PF05843">
    <property type="entry name" value="Suf"/>
    <property type="match status" value="1"/>
</dbReference>
<dbReference type="EMBL" id="CP115611">
    <property type="protein sequence ID" value="WBW70722.1"/>
    <property type="molecule type" value="Genomic_DNA"/>
</dbReference>
<name>A0AAE9W8C1_9SCHI</name>
<feature type="compositionally biased region" description="Basic and acidic residues" evidence="4">
    <location>
        <begin position="1"/>
        <end position="13"/>
    </location>
</feature>
<keyword evidence="2 3" id="KW-0539">Nucleus</keyword>
<dbReference type="GeneID" id="80875390"/>
<dbReference type="PANTHER" id="PTHR19980">
    <property type="entry name" value="RNA CLEAVAGE STIMULATION FACTOR"/>
    <property type="match status" value="1"/>
</dbReference>
<dbReference type="RefSeq" id="XP_056034965.1">
    <property type="nucleotide sequence ID" value="XM_056180701.1"/>
</dbReference>
<keyword evidence="3" id="KW-0963">Cytoplasm</keyword>
<dbReference type="InterPro" id="IPR008847">
    <property type="entry name" value="Suf"/>
</dbReference>
<dbReference type="AlphaFoldDB" id="A0AAE9W8C1"/>
<dbReference type="Gene3D" id="1.25.40.1040">
    <property type="match status" value="1"/>
</dbReference>
<reference evidence="6 7" key="1">
    <citation type="journal article" date="2023" name="G3 (Bethesda)">
        <title>A high-quality reference genome for the fission yeast Schizosaccharomyces osmophilus.</title>
        <authorList>
            <person name="Jia G.S."/>
            <person name="Zhang W.C."/>
            <person name="Liang Y."/>
            <person name="Liu X.H."/>
            <person name="Rhind N."/>
            <person name="Pidoux A."/>
            <person name="Brysch-Herzberg M."/>
            <person name="Du L.L."/>
        </authorList>
    </citation>
    <scope>NUCLEOTIDE SEQUENCE [LARGE SCALE GENOMIC DNA]</scope>
    <source>
        <strain evidence="6 7">CBS 15793</strain>
    </source>
</reference>
<protein>
    <recommendedName>
        <fullName evidence="3">mRNA 3'-end-processing protein RNA14</fullName>
    </recommendedName>
</protein>
<dbReference type="PANTHER" id="PTHR19980:SF0">
    <property type="entry name" value="CLEAVAGE STIMULATION FACTOR SUBUNIT 3"/>
    <property type="match status" value="1"/>
</dbReference>
<evidence type="ECO:0000259" key="5">
    <source>
        <dbReference type="Pfam" id="PF05843"/>
    </source>
</evidence>
<feature type="region of interest" description="Disordered" evidence="4">
    <location>
        <begin position="1"/>
        <end position="42"/>
    </location>
</feature>
<dbReference type="GO" id="GO:0005737">
    <property type="term" value="C:cytoplasm"/>
    <property type="evidence" value="ECO:0007669"/>
    <property type="project" value="UniProtKB-SubCell"/>
</dbReference>
<evidence type="ECO:0000256" key="4">
    <source>
        <dbReference type="SAM" id="MobiDB-lite"/>
    </source>
</evidence>
<feature type="domain" description="Suppressor of forked" evidence="5">
    <location>
        <begin position="50"/>
        <end position="594"/>
    </location>
</feature>
<proteinExistence type="predicted"/>